<feature type="compositionally biased region" description="Polar residues" evidence="1">
    <location>
        <begin position="56"/>
        <end position="65"/>
    </location>
</feature>
<dbReference type="PANTHER" id="PTHR11200">
    <property type="entry name" value="INOSITOL 5-PHOSPHATASE"/>
    <property type="match status" value="1"/>
</dbReference>
<dbReference type="Gene3D" id="3.60.10.10">
    <property type="entry name" value="Endonuclease/exonuclease/phosphatase"/>
    <property type="match status" value="2"/>
</dbReference>
<dbReference type="InterPro" id="IPR036691">
    <property type="entry name" value="Endo/exonu/phosph_ase_sf"/>
</dbReference>
<dbReference type="STRING" id="486041.B0DAH7"/>
<evidence type="ECO:0000313" key="4">
    <source>
        <dbReference type="Proteomes" id="UP000001194"/>
    </source>
</evidence>
<feature type="compositionally biased region" description="Basic and acidic residues" evidence="1">
    <location>
        <begin position="157"/>
        <end position="171"/>
    </location>
</feature>
<feature type="region of interest" description="Disordered" evidence="1">
    <location>
        <begin position="434"/>
        <end position="484"/>
    </location>
</feature>
<protein>
    <submittedName>
        <fullName evidence="3">Inositol polyphosphate phosphatase</fullName>
    </submittedName>
</protein>
<feature type="compositionally biased region" description="Acidic residues" evidence="1">
    <location>
        <begin position="458"/>
        <end position="468"/>
    </location>
</feature>
<evidence type="ECO:0000259" key="2">
    <source>
        <dbReference type="SMART" id="SM00128"/>
    </source>
</evidence>
<organism evidence="4">
    <name type="scientific">Laccaria bicolor (strain S238N-H82 / ATCC MYA-4686)</name>
    <name type="common">Bicoloured deceiver</name>
    <name type="synonym">Laccaria laccata var. bicolor</name>
    <dbReference type="NCBI Taxonomy" id="486041"/>
    <lineage>
        <taxon>Eukaryota</taxon>
        <taxon>Fungi</taxon>
        <taxon>Dikarya</taxon>
        <taxon>Basidiomycota</taxon>
        <taxon>Agaricomycotina</taxon>
        <taxon>Agaricomycetes</taxon>
        <taxon>Agaricomycetidae</taxon>
        <taxon>Agaricales</taxon>
        <taxon>Agaricineae</taxon>
        <taxon>Hydnangiaceae</taxon>
        <taxon>Laccaria</taxon>
    </lineage>
</organism>
<accession>B0DAH7</accession>
<evidence type="ECO:0000256" key="1">
    <source>
        <dbReference type="SAM" id="MobiDB-lite"/>
    </source>
</evidence>
<dbReference type="GO" id="GO:0004439">
    <property type="term" value="F:phosphatidylinositol-4,5-bisphosphate 5-phosphatase activity"/>
    <property type="evidence" value="ECO:0007669"/>
    <property type="project" value="TreeGrafter"/>
</dbReference>
<keyword evidence="4" id="KW-1185">Reference proteome</keyword>
<feature type="compositionally biased region" description="Basic and acidic residues" evidence="1">
    <location>
        <begin position="178"/>
        <end position="189"/>
    </location>
</feature>
<dbReference type="AlphaFoldDB" id="B0DAH7"/>
<dbReference type="GO" id="GO:0046856">
    <property type="term" value="P:phosphatidylinositol dephosphorylation"/>
    <property type="evidence" value="ECO:0007669"/>
    <property type="project" value="InterPro"/>
</dbReference>
<dbReference type="HOGENOM" id="CLU_005289_1_0_1"/>
<dbReference type="GeneID" id="6076573"/>
<sequence length="824" mass="90629">MISTADSTPHELGVTDTVVVHTRKGRQIALPRLRGLFSTTSPSSVARPSTGRLEESLSTGVSPKQSKTAAKRLKIRVLSWNMHDSLPKGDLQELLGKVPSHNSSNSQPGILPNLPEGPDHPFHLIVIAGQECPTSSGIPMGLGAGFRLLDKDREKLDDSEKDADKARQHKFDRSKHSKSQEDMSPHEHPGGWTSMVEEWLCRGGGCSARNASPTVSDVGHPKPLIRRLSSKEHRRGPYQLLAKERLMGIYLAIYVHRDVKSLVRGTSKSAVTAGLIGGRLGNKGGVGISVNLDGTTLLFLNAHLAAHEGNLKHRLANLSKIKAELDVDDFLTNDDSRSMADDITDKFDYSFICGDLNFRLDISRLHADWLISREGIHTHFPCVIFLSLFQEFTQALAFDQLRKVMEEGTEFLGFHEGPINFPPTFKYDVAPHSKYSKGHASKPMRLERAGDKSTTLTDFEERELENGEANETASMVSSTSTSVKSKVWDRESDGECVLSPSTPTMATSGSKASFASAGTRKAKLKWLALLSPSLSSPTALFRPKHQHASSPLSGVGDFPLPRNYHNYNLQGKNGHDTRPPMILVDASKPNPNNDGTPILEERGVYDSSNKRRVPSWCDRILWKSTVVPDPLPEENVPGLSGRKRLSNFFANAFRTSSGRIVVETPKDPPRDGEFKQEQSIFTKPSLPPQPKTALEKGARHPQRGNSAFVPPSTVPIPIDHPRGRPTSHLSPKDALPRGPSSGDSSRRPSPLTAPSRWRFIPFLSPPPELDTATGYGSPHLPSPPKPRKGDVVCLSYDTLDDRAMRRLEGRSDHRPVVGTYEVYL</sequence>
<feature type="region of interest" description="Disordered" evidence="1">
    <location>
        <begin position="660"/>
        <end position="790"/>
    </location>
</feature>
<dbReference type="InterPro" id="IPR046985">
    <property type="entry name" value="IP5"/>
</dbReference>
<dbReference type="EMBL" id="DS547101">
    <property type="protein sequence ID" value="EDR08751.1"/>
    <property type="molecule type" value="Genomic_DNA"/>
</dbReference>
<feature type="compositionally biased region" description="Low complexity" evidence="1">
    <location>
        <begin position="469"/>
        <end position="484"/>
    </location>
</feature>
<feature type="region of interest" description="Disordered" evidence="1">
    <location>
        <begin position="157"/>
        <end position="191"/>
    </location>
</feature>
<dbReference type="PANTHER" id="PTHR11200:SF275">
    <property type="entry name" value="LD06095P"/>
    <property type="match status" value="1"/>
</dbReference>
<name>B0DAH7_LACBS</name>
<dbReference type="Proteomes" id="UP000001194">
    <property type="component" value="Unassembled WGS sequence"/>
</dbReference>
<feature type="compositionally biased region" description="Low complexity" evidence="1">
    <location>
        <begin position="736"/>
        <end position="750"/>
    </location>
</feature>
<dbReference type="Pfam" id="PF22669">
    <property type="entry name" value="Exo_endo_phos2"/>
    <property type="match status" value="2"/>
</dbReference>
<proteinExistence type="predicted"/>
<gene>
    <name evidence="3" type="ORF">LACBIDRAFT_297312</name>
</gene>
<dbReference type="OrthoDB" id="405996at2759"/>
<evidence type="ECO:0000313" key="3">
    <source>
        <dbReference type="EMBL" id="EDR08751.1"/>
    </source>
</evidence>
<feature type="domain" description="Inositol polyphosphate-related phosphatase" evidence="2">
    <location>
        <begin position="158"/>
        <end position="484"/>
    </location>
</feature>
<dbReference type="SMART" id="SM00128">
    <property type="entry name" value="IPPc"/>
    <property type="match status" value="1"/>
</dbReference>
<feature type="compositionally biased region" description="Basic and acidic residues" evidence="1">
    <location>
        <begin position="664"/>
        <end position="676"/>
    </location>
</feature>
<dbReference type="InParanoid" id="B0DAH7"/>
<dbReference type="RefSeq" id="XP_001880976.1">
    <property type="nucleotide sequence ID" value="XM_001880941.1"/>
</dbReference>
<reference evidence="3 4" key="1">
    <citation type="journal article" date="2008" name="Nature">
        <title>The genome of Laccaria bicolor provides insights into mycorrhizal symbiosis.</title>
        <authorList>
            <person name="Martin F."/>
            <person name="Aerts A."/>
            <person name="Ahren D."/>
            <person name="Brun A."/>
            <person name="Danchin E.G.J."/>
            <person name="Duchaussoy F."/>
            <person name="Gibon J."/>
            <person name="Kohler A."/>
            <person name="Lindquist E."/>
            <person name="Pereda V."/>
            <person name="Salamov A."/>
            <person name="Shapiro H.J."/>
            <person name="Wuyts J."/>
            <person name="Blaudez D."/>
            <person name="Buee M."/>
            <person name="Brokstein P."/>
            <person name="Canbaeck B."/>
            <person name="Cohen D."/>
            <person name="Courty P.E."/>
            <person name="Coutinho P.M."/>
            <person name="Delaruelle C."/>
            <person name="Detter J.C."/>
            <person name="Deveau A."/>
            <person name="DiFazio S."/>
            <person name="Duplessis S."/>
            <person name="Fraissinet-Tachet L."/>
            <person name="Lucic E."/>
            <person name="Frey-Klett P."/>
            <person name="Fourrey C."/>
            <person name="Feussner I."/>
            <person name="Gay G."/>
            <person name="Grimwood J."/>
            <person name="Hoegger P.J."/>
            <person name="Jain P."/>
            <person name="Kilaru S."/>
            <person name="Labbe J."/>
            <person name="Lin Y.C."/>
            <person name="Legue V."/>
            <person name="Le Tacon F."/>
            <person name="Marmeisse R."/>
            <person name="Melayah D."/>
            <person name="Montanini B."/>
            <person name="Muratet M."/>
            <person name="Nehls U."/>
            <person name="Niculita-Hirzel H."/>
            <person name="Oudot-Le Secq M.P."/>
            <person name="Peter M."/>
            <person name="Quesneville H."/>
            <person name="Rajashekar B."/>
            <person name="Reich M."/>
            <person name="Rouhier N."/>
            <person name="Schmutz J."/>
            <person name="Yin T."/>
            <person name="Chalot M."/>
            <person name="Henrissat B."/>
            <person name="Kuees U."/>
            <person name="Lucas S."/>
            <person name="Van de Peer Y."/>
            <person name="Podila G.K."/>
            <person name="Polle A."/>
            <person name="Pukkila P.J."/>
            <person name="Richardson P.M."/>
            <person name="Rouze P."/>
            <person name="Sanders I.R."/>
            <person name="Stajich J.E."/>
            <person name="Tunlid A."/>
            <person name="Tuskan G."/>
            <person name="Grigoriev I.V."/>
        </authorList>
    </citation>
    <scope>NUCLEOTIDE SEQUENCE [LARGE SCALE GENOMIC DNA]</scope>
    <source>
        <strain evidence="4">S238N-H82 / ATCC MYA-4686</strain>
    </source>
</reference>
<dbReference type="SUPFAM" id="SSF56219">
    <property type="entry name" value="DNase I-like"/>
    <property type="match status" value="1"/>
</dbReference>
<dbReference type="KEGG" id="lbc:LACBIDRAFT_297312"/>
<dbReference type="InterPro" id="IPR000300">
    <property type="entry name" value="IPPc"/>
</dbReference>
<feature type="region of interest" description="Disordered" evidence="1">
    <location>
        <begin position="39"/>
        <end position="65"/>
    </location>
</feature>